<reference evidence="1" key="1">
    <citation type="submission" date="2022-10" db="EMBL/GenBank/DDBJ databases">
        <title>The complete genomes of actinobacterial strains from the NBC collection.</title>
        <authorList>
            <person name="Joergensen T.S."/>
            <person name="Alvarez Arevalo M."/>
            <person name="Sterndorff E.B."/>
            <person name="Faurdal D."/>
            <person name="Vuksanovic O."/>
            <person name="Mourched A.-S."/>
            <person name="Charusanti P."/>
            <person name="Shaw S."/>
            <person name="Blin K."/>
            <person name="Weber T."/>
        </authorList>
    </citation>
    <scope>NUCLEOTIDE SEQUENCE</scope>
    <source>
        <strain evidence="1">NBC 01771</strain>
    </source>
</reference>
<dbReference type="EMBL" id="CP109109">
    <property type="protein sequence ID" value="WSC01243.1"/>
    <property type="molecule type" value="Genomic_DNA"/>
</dbReference>
<dbReference type="Proteomes" id="UP001348369">
    <property type="component" value="Chromosome"/>
</dbReference>
<keyword evidence="2" id="KW-1185">Reference proteome</keyword>
<sequence length="79" mass="8725">MPIFKVVRTDRTDYDEYDEVIVRAGNESDALNLVLTSTGHWLYDGKPMSGFRADESNASVERVVEDGPSEIILGSFNAG</sequence>
<evidence type="ECO:0000313" key="2">
    <source>
        <dbReference type="Proteomes" id="UP001348369"/>
    </source>
</evidence>
<name>A0ACD4ZTY4_9ACTN</name>
<proteinExistence type="predicted"/>
<organism evidence="1 2">
    <name type="scientific">Streptomyces scopuliridis</name>
    <dbReference type="NCBI Taxonomy" id="452529"/>
    <lineage>
        <taxon>Bacteria</taxon>
        <taxon>Bacillati</taxon>
        <taxon>Actinomycetota</taxon>
        <taxon>Actinomycetes</taxon>
        <taxon>Kitasatosporales</taxon>
        <taxon>Streptomycetaceae</taxon>
        <taxon>Streptomyces</taxon>
    </lineage>
</organism>
<protein>
    <submittedName>
        <fullName evidence="1">Uncharacterized protein</fullName>
    </submittedName>
</protein>
<accession>A0ACD4ZTY4</accession>
<gene>
    <name evidence="1" type="ORF">OG835_32430</name>
</gene>
<evidence type="ECO:0000313" key="1">
    <source>
        <dbReference type="EMBL" id="WSC01243.1"/>
    </source>
</evidence>